<evidence type="ECO:0000313" key="1">
    <source>
        <dbReference type="EMBL" id="CAG8538035.1"/>
    </source>
</evidence>
<dbReference type="Proteomes" id="UP000789860">
    <property type="component" value="Unassembled WGS sequence"/>
</dbReference>
<sequence>MQLNSENFESLSSNAVKLDKCNSDEKEASSTLRQRLHFFKNIANIFDSASEKLSSLEVPESNEMNSYRVIIRDLGIIMKKSDIVVQHGKLISEVLFGLDNEIKDASDEIEEFRHQAKNFFWSQGSEMNSIIQEIEKSQRFDDSLINHIMGLNSQSLSNSLESFIRERLKALAKQIPGFQDQLKRVISSINKIQEGASSAHEYLIDGEREAEKALKEHWSGNVIDYSLRKRAEKELVQVQYIITLLREIAPSLINFEVFLKEYRRRIQDVTKEVKSIPKKPTAEDIKYLKKAIVDLEEHHAKFSSAEKKMGQKSKDYYFENIINNQNRDCTEFRALIEKSNNVHLKKIRIWSSDMVNAIAFLYSDDTSVIYGSPGDGDSESYDFDWNKGEKIQQLLIRVGSVLYAIQFHTDQGRVSEWRGGDKGTTYVVHSGNHMSSIGIHGSFSRQICSI</sequence>
<name>A0ACA9LLE7_9GLOM</name>
<gene>
    <name evidence="1" type="ORF">SCALOS_LOCUS4727</name>
</gene>
<feature type="non-terminal residue" evidence="1">
    <location>
        <position position="450"/>
    </location>
</feature>
<proteinExistence type="predicted"/>
<protein>
    <submittedName>
        <fullName evidence="1">9923_t:CDS:1</fullName>
    </submittedName>
</protein>
<evidence type="ECO:0000313" key="2">
    <source>
        <dbReference type="Proteomes" id="UP000789860"/>
    </source>
</evidence>
<dbReference type="EMBL" id="CAJVPM010006711">
    <property type="protein sequence ID" value="CAG8538035.1"/>
    <property type="molecule type" value="Genomic_DNA"/>
</dbReference>
<comment type="caution">
    <text evidence="1">The sequence shown here is derived from an EMBL/GenBank/DDBJ whole genome shotgun (WGS) entry which is preliminary data.</text>
</comment>
<organism evidence="1 2">
    <name type="scientific">Scutellospora calospora</name>
    <dbReference type="NCBI Taxonomy" id="85575"/>
    <lineage>
        <taxon>Eukaryota</taxon>
        <taxon>Fungi</taxon>
        <taxon>Fungi incertae sedis</taxon>
        <taxon>Mucoromycota</taxon>
        <taxon>Glomeromycotina</taxon>
        <taxon>Glomeromycetes</taxon>
        <taxon>Diversisporales</taxon>
        <taxon>Gigasporaceae</taxon>
        <taxon>Scutellospora</taxon>
    </lineage>
</organism>
<accession>A0ACA9LLE7</accession>
<reference evidence="1" key="1">
    <citation type="submission" date="2021-06" db="EMBL/GenBank/DDBJ databases">
        <authorList>
            <person name="Kallberg Y."/>
            <person name="Tangrot J."/>
            <person name="Rosling A."/>
        </authorList>
    </citation>
    <scope>NUCLEOTIDE SEQUENCE</scope>
    <source>
        <strain evidence="1">AU212A</strain>
    </source>
</reference>
<keyword evidence="2" id="KW-1185">Reference proteome</keyword>